<gene>
    <name evidence="4" type="primary">gcvPA</name>
    <name evidence="6" type="ORF">CRV06_12990</name>
</gene>
<comment type="caution">
    <text evidence="6">The sequence shown here is derived from an EMBL/GenBank/DDBJ whole genome shotgun (WGS) entry which is preliminary data.</text>
</comment>
<dbReference type="PANTHER" id="PTHR42806:SF1">
    <property type="entry name" value="GLYCINE DEHYDROGENASE (DECARBOXYLATING)"/>
    <property type="match status" value="1"/>
</dbReference>
<comment type="subunit">
    <text evidence="4">The glycine cleavage system is composed of four proteins: P, T, L and H. In this organism, the P 'protein' is a heterodimer of two subunits.</text>
</comment>
<evidence type="ECO:0000259" key="5">
    <source>
        <dbReference type="Pfam" id="PF02347"/>
    </source>
</evidence>
<comment type="similarity">
    <text evidence="4">Belongs to the GcvP family. N-terminal subunit subfamily.</text>
</comment>
<protein>
    <recommendedName>
        <fullName evidence="4">Probable glycine dehydrogenase (decarboxylating) subunit 1</fullName>
        <ecNumber evidence="4">1.4.4.2</ecNumber>
    </recommendedName>
    <alternativeName>
        <fullName evidence="4">Glycine cleavage system P-protein subunit 1</fullName>
    </alternativeName>
    <alternativeName>
        <fullName evidence="4">Glycine decarboxylase subunit 1</fullName>
    </alternativeName>
    <alternativeName>
        <fullName evidence="4">Glycine dehydrogenase (aminomethyl-transferring) subunit 1</fullName>
    </alternativeName>
</protein>
<evidence type="ECO:0000256" key="1">
    <source>
        <dbReference type="ARBA" id="ARBA00003788"/>
    </source>
</evidence>
<dbReference type="InterPro" id="IPR015424">
    <property type="entry name" value="PyrdxlP-dep_Trfase"/>
</dbReference>
<dbReference type="InterPro" id="IPR049315">
    <property type="entry name" value="GDC-P_N"/>
</dbReference>
<dbReference type="GO" id="GO:0019464">
    <property type="term" value="P:glycine decarboxylation via glycine cleavage system"/>
    <property type="evidence" value="ECO:0007669"/>
    <property type="project" value="UniProtKB-UniRule"/>
</dbReference>
<dbReference type="Pfam" id="PF02347">
    <property type="entry name" value="GDC-P"/>
    <property type="match status" value="1"/>
</dbReference>
<dbReference type="InterPro" id="IPR015421">
    <property type="entry name" value="PyrdxlP-dep_Trfase_major"/>
</dbReference>
<dbReference type="HAMAP" id="MF_00712">
    <property type="entry name" value="GcvPA"/>
    <property type="match status" value="1"/>
</dbReference>
<keyword evidence="7" id="KW-1185">Reference proteome</keyword>
<keyword evidence="2 4" id="KW-0560">Oxidoreductase</keyword>
<dbReference type="Gene3D" id="3.40.640.10">
    <property type="entry name" value="Type I PLP-dependent aspartate aminotransferase-like (Major domain)"/>
    <property type="match status" value="1"/>
</dbReference>
<evidence type="ECO:0000256" key="2">
    <source>
        <dbReference type="ARBA" id="ARBA00023002"/>
    </source>
</evidence>
<dbReference type="InterPro" id="IPR015422">
    <property type="entry name" value="PyrdxlP-dep_Trfase_small"/>
</dbReference>
<dbReference type="GO" id="GO:0004375">
    <property type="term" value="F:glycine dehydrogenase (decarboxylating) activity"/>
    <property type="evidence" value="ECO:0007669"/>
    <property type="project" value="UniProtKB-EC"/>
</dbReference>
<proteinExistence type="inferred from homology"/>
<evidence type="ECO:0000256" key="3">
    <source>
        <dbReference type="ARBA" id="ARBA00049026"/>
    </source>
</evidence>
<dbReference type="PIRSF" id="PIRSF006815">
    <property type="entry name" value="GcvPA"/>
    <property type="match status" value="1"/>
</dbReference>
<dbReference type="EC" id="1.4.4.2" evidence="4"/>
<dbReference type="AlphaFoldDB" id="A0A4Q0XXQ9"/>
<dbReference type="GO" id="GO:0009116">
    <property type="term" value="P:nucleoside metabolic process"/>
    <property type="evidence" value="ECO:0007669"/>
    <property type="project" value="InterPro"/>
</dbReference>
<dbReference type="OrthoDB" id="9801272at2"/>
<dbReference type="InterPro" id="IPR020581">
    <property type="entry name" value="GDC_P"/>
</dbReference>
<dbReference type="InterPro" id="IPR023010">
    <property type="entry name" value="GcvPA"/>
</dbReference>
<dbReference type="EMBL" id="PDKO01000014">
    <property type="protein sequence ID" value="RXJ61504.1"/>
    <property type="molecule type" value="Genomic_DNA"/>
</dbReference>
<organism evidence="6 7">
    <name type="scientific">Halarcobacter anaerophilus</name>
    <dbReference type="NCBI Taxonomy" id="877500"/>
    <lineage>
        <taxon>Bacteria</taxon>
        <taxon>Pseudomonadati</taxon>
        <taxon>Campylobacterota</taxon>
        <taxon>Epsilonproteobacteria</taxon>
        <taxon>Campylobacterales</taxon>
        <taxon>Arcobacteraceae</taxon>
        <taxon>Halarcobacter</taxon>
    </lineage>
</organism>
<comment type="function">
    <text evidence="1 4">The glycine cleavage system catalyzes the degradation of glycine. The P protein binds the alpha-amino group of glycine through its pyridoxal phosphate cofactor; CO(2) is released and the remaining methylamine moiety is then transferred to the lipoamide cofactor of the H protein.</text>
</comment>
<accession>A0A4Q0XXQ9</accession>
<dbReference type="RefSeq" id="WP_129082812.1">
    <property type="nucleotide sequence ID" value="NZ_CP041070.1"/>
</dbReference>
<evidence type="ECO:0000256" key="4">
    <source>
        <dbReference type="HAMAP-Rule" id="MF_00712"/>
    </source>
</evidence>
<evidence type="ECO:0000313" key="6">
    <source>
        <dbReference type="EMBL" id="RXJ61504.1"/>
    </source>
</evidence>
<evidence type="ECO:0000313" key="7">
    <source>
        <dbReference type="Proteomes" id="UP000290191"/>
    </source>
</evidence>
<dbReference type="CDD" id="cd00613">
    <property type="entry name" value="GDC-P"/>
    <property type="match status" value="1"/>
</dbReference>
<dbReference type="Proteomes" id="UP000290191">
    <property type="component" value="Unassembled WGS sequence"/>
</dbReference>
<dbReference type="PANTHER" id="PTHR42806">
    <property type="entry name" value="GLYCINE CLEAVAGE SYSTEM P-PROTEIN"/>
    <property type="match status" value="1"/>
</dbReference>
<comment type="catalytic activity">
    <reaction evidence="3 4">
        <text>N(6)-[(R)-lipoyl]-L-lysyl-[glycine-cleavage complex H protein] + glycine + H(+) = N(6)-[(R)-S(8)-aminomethyldihydrolipoyl]-L-lysyl-[glycine-cleavage complex H protein] + CO2</text>
        <dbReference type="Rhea" id="RHEA:24304"/>
        <dbReference type="Rhea" id="RHEA-COMP:10494"/>
        <dbReference type="Rhea" id="RHEA-COMP:10495"/>
        <dbReference type="ChEBI" id="CHEBI:15378"/>
        <dbReference type="ChEBI" id="CHEBI:16526"/>
        <dbReference type="ChEBI" id="CHEBI:57305"/>
        <dbReference type="ChEBI" id="CHEBI:83099"/>
        <dbReference type="ChEBI" id="CHEBI:83143"/>
        <dbReference type="EC" id="1.4.4.2"/>
    </reaction>
</comment>
<dbReference type="NCBIfam" id="NF001696">
    <property type="entry name" value="PRK00451.1"/>
    <property type="match status" value="1"/>
</dbReference>
<reference evidence="6 7" key="1">
    <citation type="submission" date="2017-10" db="EMBL/GenBank/DDBJ databases">
        <title>Genomics of the genus Arcobacter.</title>
        <authorList>
            <person name="Perez-Cataluna A."/>
            <person name="Figueras M.J."/>
        </authorList>
    </citation>
    <scope>NUCLEOTIDE SEQUENCE [LARGE SCALE GENOMIC DNA]</scope>
    <source>
        <strain evidence="6 7">DSM 24636</strain>
    </source>
</reference>
<name>A0A4Q0XXQ9_9BACT</name>
<dbReference type="SUPFAM" id="SSF53383">
    <property type="entry name" value="PLP-dependent transferases"/>
    <property type="match status" value="1"/>
</dbReference>
<sequence>MPYTPHTQTEIKQMLEVIGLEKEEQLFDSVPSSLKIDSLDIENGLDEFTTFEKFKTLASKNVTDKTIFLGGGYYDHIVPSAVDALSGRAEFYTAYTPYQAEASQGTLQVLYEYQSLVCKLTGMDVSNASMYDGATALAEAALMAVRISKKNKILIDGGVNPTYIKVVQTYLSFRDINVEIIPLRGDCSDFETIESKIDESVGGFLFQNPNFLGSLNSYEKIIEKVHENKAIAVMSVYAVSLGVLKDPSSMGVDIVTAEGQCLGNYLSFGGPSFGLLATKQSFIRDLPGRIIGKTLDKDDKEIFVLTMQAREQHIRRHRATSNICSNQNLLALRSTIFLSLLGKEGFEELASLCHSKSEYLKKKLASLKDVEIFNKGETFNEFVIKTPLSATKLLEEMSKKGFYAGINLGKFFETFENAILVSVTEKRTKEEMDSFVETLEQILGEQL</sequence>
<feature type="domain" description="Glycine cleavage system P-protein N-terminal" evidence="5">
    <location>
        <begin position="3"/>
        <end position="438"/>
    </location>
</feature>
<dbReference type="Gene3D" id="3.90.1150.10">
    <property type="entry name" value="Aspartate Aminotransferase, domain 1"/>
    <property type="match status" value="1"/>
</dbReference>